<dbReference type="AlphaFoldDB" id="A0A0A9F6S1"/>
<feature type="signal peptide" evidence="1">
    <location>
        <begin position="1"/>
        <end position="20"/>
    </location>
</feature>
<evidence type="ECO:0000256" key="1">
    <source>
        <dbReference type="SAM" id="SignalP"/>
    </source>
</evidence>
<evidence type="ECO:0008006" key="3">
    <source>
        <dbReference type="Google" id="ProtNLM"/>
    </source>
</evidence>
<organism evidence="2">
    <name type="scientific">Arundo donax</name>
    <name type="common">Giant reed</name>
    <name type="synonym">Donax arundinaceus</name>
    <dbReference type="NCBI Taxonomy" id="35708"/>
    <lineage>
        <taxon>Eukaryota</taxon>
        <taxon>Viridiplantae</taxon>
        <taxon>Streptophyta</taxon>
        <taxon>Embryophyta</taxon>
        <taxon>Tracheophyta</taxon>
        <taxon>Spermatophyta</taxon>
        <taxon>Magnoliopsida</taxon>
        <taxon>Liliopsida</taxon>
        <taxon>Poales</taxon>
        <taxon>Poaceae</taxon>
        <taxon>PACMAD clade</taxon>
        <taxon>Arundinoideae</taxon>
        <taxon>Arundineae</taxon>
        <taxon>Arundo</taxon>
    </lineage>
</organism>
<protein>
    <recommendedName>
        <fullName evidence="3">Secreted protein</fullName>
    </recommendedName>
</protein>
<feature type="chain" id="PRO_5002062083" description="Secreted protein" evidence="1">
    <location>
        <begin position="21"/>
        <end position="76"/>
    </location>
</feature>
<dbReference type="EMBL" id="GBRH01192055">
    <property type="protein sequence ID" value="JAE05841.1"/>
    <property type="molecule type" value="Transcribed_RNA"/>
</dbReference>
<proteinExistence type="predicted"/>
<evidence type="ECO:0000313" key="2">
    <source>
        <dbReference type="EMBL" id="JAE05841.1"/>
    </source>
</evidence>
<reference evidence="2" key="1">
    <citation type="submission" date="2014-09" db="EMBL/GenBank/DDBJ databases">
        <authorList>
            <person name="Magalhaes I.L.F."/>
            <person name="Oliveira U."/>
            <person name="Santos F.R."/>
            <person name="Vidigal T.H.D.A."/>
            <person name="Brescovit A.D."/>
            <person name="Santos A.J."/>
        </authorList>
    </citation>
    <scope>NUCLEOTIDE SEQUENCE</scope>
    <source>
        <tissue evidence="2">Shoot tissue taken approximately 20 cm above the soil surface</tissue>
    </source>
</reference>
<sequence>MCLCLCVCSVLFSYLQPSECYLCVCVCVLSEPGEPSGSPTARCSMPLKYLPSSITCSSRPNSSSITHVFLLLCWSH</sequence>
<reference evidence="2" key="2">
    <citation type="journal article" date="2015" name="Data Brief">
        <title>Shoot transcriptome of the giant reed, Arundo donax.</title>
        <authorList>
            <person name="Barrero R.A."/>
            <person name="Guerrero F.D."/>
            <person name="Moolhuijzen P."/>
            <person name="Goolsby J.A."/>
            <person name="Tidwell J."/>
            <person name="Bellgard S.E."/>
            <person name="Bellgard M.I."/>
        </authorList>
    </citation>
    <scope>NUCLEOTIDE SEQUENCE</scope>
    <source>
        <tissue evidence="2">Shoot tissue taken approximately 20 cm above the soil surface</tissue>
    </source>
</reference>
<name>A0A0A9F6S1_ARUDO</name>
<keyword evidence="1" id="KW-0732">Signal</keyword>
<accession>A0A0A9F6S1</accession>